<dbReference type="GO" id="GO:0005576">
    <property type="term" value="C:extracellular region"/>
    <property type="evidence" value="ECO:0007669"/>
    <property type="project" value="UniProtKB-SubCell"/>
</dbReference>
<dbReference type="InterPro" id="IPR051237">
    <property type="entry name" value="Ferric-chelate_Red/DefProt"/>
</dbReference>
<comment type="similarity">
    <text evidence="2">Belongs to the insect defense protein family.</text>
</comment>
<dbReference type="PANTHER" id="PTHR45828">
    <property type="entry name" value="CYTOCHROME B561/FERRIC REDUCTASE TRANSMEMBRANE"/>
    <property type="match status" value="1"/>
</dbReference>
<evidence type="ECO:0000256" key="4">
    <source>
        <dbReference type="ARBA" id="ARBA00022529"/>
    </source>
</evidence>
<dbReference type="GO" id="GO:0042742">
    <property type="term" value="P:defense response to bacterium"/>
    <property type="evidence" value="ECO:0007669"/>
    <property type="project" value="UniProtKB-KW"/>
</dbReference>
<comment type="caution">
    <text evidence="11">The sequence shown here is derived from an EMBL/GenBank/DDBJ whole genome shotgun (WGS) entry which is preliminary data.</text>
</comment>
<proteinExistence type="inferred from homology"/>
<sequence length="143" mass="15196">MNLVLNLILCLVSLPAINAFSSGADPRACSNLKPLHDGLDTQTSTSPFAVIPSTTTYTASDKVTVTLEARCGYKFKGFLIQARRADSLSVRTEPLGTFDPVANTNQICPNNTALTHSSAAEKTSLDITWNAPSIAGTGHIVFK</sequence>
<keyword evidence="7" id="KW-0391">Immunity</keyword>
<dbReference type="AlphaFoldDB" id="A0AAN8K2S1"/>
<evidence type="ECO:0000256" key="1">
    <source>
        <dbReference type="ARBA" id="ARBA00004613"/>
    </source>
</evidence>
<evidence type="ECO:0000256" key="6">
    <source>
        <dbReference type="ARBA" id="ARBA00022729"/>
    </source>
</evidence>
<evidence type="ECO:0000313" key="11">
    <source>
        <dbReference type="EMBL" id="KAK6188163.1"/>
    </source>
</evidence>
<feature type="domain" description="Reelin" evidence="10">
    <location>
        <begin position="14"/>
        <end position="143"/>
    </location>
</feature>
<keyword evidence="8" id="KW-0044">Antibiotic</keyword>
<keyword evidence="4" id="KW-0929">Antimicrobial</keyword>
<protein>
    <recommendedName>
        <fullName evidence="10">Reelin domain-containing protein</fullName>
    </recommendedName>
</protein>
<evidence type="ECO:0000313" key="12">
    <source>
        <dbReference type="Proteomes" id="UP001347796"/>
    </source>
</evidence>
<dbReference type="GO" id="GO:0045087">
    <property type="term" value="P:innate immune response"/>
    <property type="evidence" value="ECO:0007669"/>
    <property type="project" value="UniProtKB-KW"/>
</dbReference>
<feature type="chain" id="PRO_5043052238" description="Reelin domain-containing protein" evidence="9">
    <location>
        <begin position="20"/>
        <end position="143"/>
    </location>
</feature>
<name>A0AAN8K2S1_PATCE</name>
<organism evidence="11 12">
    <name type="scientific">Patella caerulea</name>
    <name type="common">Rayed Mediterranean limpet</name>
    <dbReference type="NCBI Taxonomy" id="87958"/>
    <lineage>
        <taxon>Eukaryota</taxon>
        <taxon>Metazoa</taxon>
        <taxon>Spiralia</taxon>
        <taxon>Lophotrochozoa</taxon>
        <taxon>Mollusca</taxon>
        <taxon>Gastropoda</taxon>
        <taxon>Patellogastropoda</taxon>
        <taxon>Patelloidea</taxon>
        <taxon>Patellidae</taxon>
        <taxon>Patella</taxon>
    </lineage>
</organism>
<feature type="signal peptide" evidence="9">
    <location>
        <begin position="1"/>
        <end position="19"/>
    </location>
</feature>
<comment type="subcellular location">
    <subcellularLocation>
        <location evidence="1">Secreted</location>
    </subcellularLocation>
</comment>
<accession>A0AAN8K2S1</accession>
<evidence type="ECO:0000256" key="9">
    <source>
        <dbReference type="SAM" id="SignalP"/>
    </source>
</evidence>
<evidence type="ECO:0000256" key="3">
    <source>
        <dbReference type="ARBA" id="ARBA00022525"/>
    </source>
</evidence>
<keyword evidence="12" id="KW-1185">Reference proteome</keyword>
<evidence type="ECO:0000256" key="5">
    <source>
        <dbReference type="ARBA" id="ARBA00022588"/>
    </source>
</evidence>
<gene>
    <name evidence="11" type="ORF">SNE40_004406</name>
</gene>
<keyword evidence="5" id="KW-0399">Innate immunity</keyword>
<dbReference type="InterPro" id="IPR002861">
    <property type="entry name" value="Reeler_dom"/>
</dbReference>
<keyword evidence="3" id="KW-0964">Secreted</keyword>
<dbReference type="CDD" id="cd08544">
    <property type="entry name" value="Reeler"/>
    <property type="match status" value="1"/>
</dbReference>
<dbReference type="InterPro" id="IPR042307">
    <property type="entry name" value="Reeler_sf"/>
</dbReference>
<dbReference type="Proteomes" id="UP001347796">
    <property type="component" value="Unassembled WGS sequence"/>
</dbReference>
<dbReference type="PANTHER" id="PTHR45828:SF9">
    <property type="entry name" value="CELL WALL INTEGRITY AND STRESS RESPONSE COMPONENT 4-LIKE-RELATED"/>
    <property type="match status" value="1"/>
</dbReference>
<evidence type="ECO:0000256" key="2">
    <source>
        <dbReference type="ARBA" id="ARBA00008501"/>
    </source>
</evidence>
<dbReference type="EMBL" id="JAZGQO010000003">
    <property type="protein sequence ID" value="KAK6188163.1"/>
    <property type="molecule type" value="Genomic_DNA"/>
</dbReference>
<dbReference type="Gene3D" id="2.60.40.4060">
    <property type="entry name" value="Reeler domain"/>
    <property type="match status" value="1"/>
</dbReference>
<evidence type="ECO:0000256" key="8">
    <source>
        <dbReference type="ARBA" id="ARBA00023022"/>
    </source>
</evidence>
<evidence type="ECO:0000259" key="10">
    <source>
        <dbReference type="PROSITE" id="PS51019"/>
    </source>
</evidence>
<dbReference type="GO" id="GO:0016020">
    <property type="term" value="C:membrane"/>
    <property type="evidence" value="ECO:0007669"/>
    <property type="project" value="TreeGrafter"/>
</dbReference>
<reference evidence="11 12" key="1">
    <citation type="submission" date="2024-01" db="EMBL/GenBank/DDBJ databases">
        <title>The genome of the rayed Mediterranean limpet Patella caerulea (Linnaeus, 1758).</title>
        <authorList>
            <person name="Anh-Thu Weber A."/>
            <person name="Halstead-Nussloch G."/>
        </authorList>
    </citation>
    <scope>NUCLEOTIDE SEQUENCE [LARGE SCALE GENOMIC DNA]</scope>
    <source>
        <strain evidence="11">AATW-2023a</strain>
        <tissue evidence="11">Whole specimen</tissue>
    </source>
</reference>
<dbReference type="PROSITE" id="PS51019">
    <property type="entry name" value="REELIN"/>
    <property type="match status" value="1"/>
</dbReference>
<keyword evidence="6 9" id="KW-0732">Signal</keyword>
<dbReference type="Pfam" id="PF02014">
    <property type="entry name" value="Reeler"/>
    <property type="match status" value="1"/>
</dbReference>
<evidence type="ECO:0000256" key="7">
    <source>
        <dbReference type="ARBA" id="ARBA00022859"/>
    </source>
</evidence>